<reference evidence="2" key="2">
    <citation type="journal article" date="2015" name="Fish Shellfish Immunol.">
        <title>Early steps in the European eel (Anguilla anguilla)-Vibrio vulnificus interaction in the gills: Role of the RtxA13 toxin.</title>
        <authorList>
            <person name="Callol A."/>
            <person name="Pajuelo D."/>
            <person name="Ebbesson L."/>
            <person name="Teles M."/>
            <person name="MacKenzie S."/>
            <person name="Amaro C."/>
        </authorList>
    </citation>
    <scope>NUCLEOTIDE SEQUENCE</scope>
</reference>
<sequence length="86" mass="9883">MSIFSEGQPQRSTFPLLNPKSSGQPNVPYKCATLLMDSAAMADFSKANNPSPITYYMHRLLARVRALPKVNELEKNRRWRWENEVS</sequence>
<evidence type="ECO:0000313" key="2">
    <source>
        <dbReference type="EMBL" id="JAH10246.1"/>
    </source>
</evidence>
<reference evidence="2" key="1">
    <citation type="submission" date="2014-11" db="EMBL/GenBank/DDBJ databases">
        <authorList>
            <person name="Amaro Gonzalez C."/>
        </authorList>
    </citation>
    <scope>NUCLEOTIDE SEQUENCE</scope>
</reference>
<evidence type="ECO:0000256" key="1">
    <source>
        <dbReference type="SAM" id="MobiDB-lite"/>
    </source>
</evidence>
<organism evidence="2">
    <name type="scientific">Anguilla anguilla</name>
    <name type="common">European freshwater eel</name>
    <name type="synonym">Muraena anguilla</name>
    <dbReference type="NCBI Taxonomy" id="7936"/>
    <lineage>
        <taxon>Eukaryota</taxon>
        <taxon>Metazoa</taxon>
        <taxon>Chordata</taxon>
        <taxon>Craniata</taxon>
        <taxon>Vertebrata</taxon>
        <taxon>Euteleostomi</taxon>
        <taxon>Actinopterygii</taxon>
        <taxon>Neopterygii</taxon>
        <taxon>Teleostei</taxon>
        <taxon>Anguilliformes</taxon>
        <taxon>Anguillidae</taxon>
        <taxon>Anguilla</taxon>
    </lineage>
</organism>
<proteinExistence type="predicted"/>
<accession>A0A0E9Q058</accession>
<feature type="region of interest" description="Disordered" evidence="1">
    <location>
        <begin position="1"/>
        <end position="25"/>
    </location>
</feature>
<dbReference type="EMBL" id="GBXM01098331">
    <property type="protein sequence ID" value="JAH10246.1"/>
    <property type="molecule type" value="Transcribed_RNA"/>
</dbReference>
<dbReference type="AlphaFoldDB" id="A0A0E9Q058"/>
<name>A0A0E9Q058_ANGAN</name>
<protein>
    <submittedName>
        <fullName evidence="2">Uncharacterized protein</fullName>
    </submittedName>
</protein>